<reference evidence="4" key="2">
    <citation type="submission" date="2020-10" db="UniProtKB">
        <authorList>
            <consortium name="WormBaseParasite"/>
        </authorList>
    </citation>
    <scope>IDENTIFICATION</scope>
</reference>
<dbReference type="AlphaFoldDB" id="A0A7E4V207"/>
<organism evidence="3 4">
    <name type="scientific">Panagrellus redivivus</name>
    <name type="common">Microworm</name>
    <dbReference type="NCBI Taxonomy" id="6233"/>
    <lineage>
        <taxon>Eukaryota</taxon>
        <taxon>Metazoa</taxon>
        <taxon>Ecdysozoa</taxon>
        <taxon>Nematoda</taxon>
        <taxon>Chromadorea</taxon>
        <taxon>Rhabditida</taxon>
        <taxon>Tylenchina</taxon>
        <taxon>Panagrolaimomorpha</taxon>
        <taxon>Panagrolaimoidea</taxon>
        <taxon>Panagrolaimidae</taxon>
        <taxon>Panagrellus</taxon>
    </lineage>
</organism>
<evidence type="ECO:0000256" key="2">
    <source>
        <dbReference type="SAM" id="Phobius"/>
    </source>
</evidence>
<feature type="transmembrane region" description="Helical" evidence="2">
    <location>
        <begin position="134"/>
        <end position="157"/>
    </location>
</feature>
<keyword evidence="2" id="KW-0472">Membrane</keyword>
<sequence length="214" mass="22920">MEHLSSTIDANAGGATVATGEYSRDREVDLSQLFSDVSRTVGSLRNIIQTNAQQQAQADPSGFGGSGGNSGGSSTVEKLSSVFESAMGSKDEPSALAKLFGGGSGVCFKTCGMEDIQFAARRAGEMFMTAKTCMIVLTFVVTLCIILGTCIFVFFLYKNWHRWTAFDSDNRRDGTAASPFFFSRRPPPTLTPPNGLHKNNHNQHSPASVLSSTD</sequence>
<feature type="compositionally biased region" description="Gly residues" evidence="1">
    <location>
        <begin position="62"/>
        <end position="71"/>
    </location>
</feature>
<name>A0A7E4V207_PANRE</name>
<keyword evidence="3" id="KW-1185">Reference proteome</keyword>
<accession>A0A7E4V207</accession>
<evidence type="ECO:0000313" key="4">
    <source>
        <dbReference type="WBParaSite" id="Pan_g1550.t1"/>
    </source>
</evidence>
<evidence type="ECO:0000313" key="3">
    <source>
        <dbReference type="Proteomes" id="UP000492821"/>
    </source>
</evidence>
<feature type="region of interest" description="Disordered" evidence="1">
    <location>
        <begin position="53"/>
        <end position="75"/>
    </location>
</feature>
<dbReference type="WBParaSite" id="Pan_g1550.t1">
    <property type="protein sequence ID" value="Pan_g1550.t1"/>
    <property type="gene ID" value="Pan_g1550"/>
</dbReference>
<feature type="region of interest" description="Disordered" evidence="1">
    <location>
        <begin position="177"/>
        <end position="214"/>
    </location>
</feature>
<dbReference type="Proteomes" id="UP000492821">
    <property type="component" value="Unassembled WGS sequence"/>
</dbReference>
<keyword evidence="2" id="KW-1133">Transmembrane helix</keyword>
<feature type="compositionally biased region" description="Polar residues" evidence="1">
    <location>
        <begin position="202"/>
        <end position="214"/>
    </location>
</feature>
<evidence type="ECO:0000256" key="1">
    <source>
        <dbReference type="SAM" id="MobiDB-lite"/>
    </source>
</evidence>
<keyword evidence="2" id="KW-0812">Transmembrane</keyword>
<protein>
    <submittedName>
        <fullName evidence="4">Uncharacterized protein</fullName>
    </submittedName>
</protein>
<reference evidence="3" key="1">
    <citation type="journal article" date="2013" name="Genetics">
        <title>The draft genome and transcriptome of Panagrellus redivivus are shaped by the harsh demands of a free-living lifestyle.</title>
        <authorList>
            <person name="Srinivasan J."/>
            <person name="Dillman A.R."/>
            <person name="Macchietto M.G."/>
            <person name="Heikkinen L."/>
            <person name="Lakso M."/>
            <person name="Fracchia K.M."/>
            <person name="Antoshechkin I."/>
            <person name="Mortazavi A."/>
            <person name="Wong G."/>
            <person name="Sternberg P.W."/>
        </authorList>
    </citation>
    <scope>NUCLEOTIDE SEQUENCE [LARGE SCALE GENOMIC DNA]</scope>
    <source>
        <strain evidence="3">MT8872</strain>
    </source>
</reference>
<proteinExistence type="predicted"/>